<comment type="caution">
    <text evidence="2">The sequence shown here is derived from an EMBL/GenBank/DDBJ whole genome shotgun (WGS) entry which is preliminary data.</text>
</comment>
<dbReference type="SUPFAM" id="SSF47413">
    <property type="entry name" value="lambda repressor-like DNA-binding domains"/>
    <property type="match status" value="1"/>
</dbReference>
<accession>A0A0W7XCB2</accession>
<dbReference type="PROSITE" id="PS50943">
    <property type="entry name" value="HTH_CROC1"/>
    <property type="match status" value="1"/>
</dbReference>
<organism evidence="2 3">
    <name type="scientific">Streptomyces silvensis</name>
    <dbReference type="NCBI Taxonomy" id="1765722"/>
    <lineage>
        <taxon>Bacteria</taxon>
        <taxon>Bacillati</taxon>
        <taxon>Actinomycetota</taxon>
        <taxon>Actinomycetes</taxon>
        <taxon>Kitasatosporales</taxon>
        <taxon>Streptomycetaceae</taxon>
        <taxon>Streptomyces</taxon>
    </lineage>
</organism>
<dbReference type="Pfam" id="PF19054">
    <property type="entry name" value="DUF5753"/>
    <property type="match status" value="1"/>
</dbReference>
<keyword evidence="3" id="KW-1185">Reference proteome</keyword>
<dbReference type="GO" id="GO:0003677">
    <property type="term" value="F:DNA binding"/>
    <property type="evidence" value="ECO:0007669"/>
    <property type="project" value="UniProtKB-KW"/>
</dbReference>
<dbReference type="STRING" id="1765722.AT728_38720"/>
<evidence type="ECO:0000259" key="1">
    <source>
        <dbReference type="PROSITE" id="PS50943"/>
    </source>
</evidence>
<evidence type="ECO:0000313" key="3">
    <source>
        <dbReference type="Proteomes" id="UP000054804"/>
    </source>
</evidence>
<dbReference type="InterPro" id="IPR010982">
    <property type="entry name" value="Lambda_DNA-bd_dom_sf"/>
</dbReference>
<dbReference type="AlphaFoldDB" id="A0A0W7XCB2"/>
<dbReference type="Pfam" id="PF13560">
    <property type="entry name" value="HTH_31"/>
    <property type="match status" value="1"/>
</dbReference>
<dbReference type="EMBL" id="LOCL01000010">
    <property type="protein sequence ID" value="KUF20417.1"/>
    <property type="molecule type" value="Genomic_DNA"/>
</dbReference>
<evidence type="ECO:0000313" key="2">
    <source>
        <dbReference type="EMBL" id="KUF20417.1"/>
    </source>
</evidence>
<gene>
    <name evidence="2" type="ORF">AT728_38720</name>
</gene>
<dbReference type="CDD" id="cd00093">
    <property type="entry name" value="HTH_XRE"/>
    <property type="match status" value="1"/>
</dbReference>
<dbReference type="SMART" id="SM00530">
    <property type="entry name" value="HTH_XRE"/>
    <property type="match status" value="1"/>
</dbReference>
<dbReference type="Proteomes" id="UP000054804">
    <property type="component" value="Unassembled WGS sequence"/>
</dbReference>
<keyword evidence="2" id="KW-0238">DNA-binding</keyword>
<dbReference type="InterPro" id="IPR001387">
    <property type="entry name" value="Cro/C1-type_HTH"/>
</dbReference>
<sequence length="283" mass="31850">MAGGTSGTASGSEPEVSDSLRTFGEVFKAFRKRADLTQEGYAELVPYSVQTIAKIEQGRRYPQPDFVGRAEEILDAFGALRGAARHLSRQPGLANWFRHWARFEAEAVSLYTYECRVVPGLLQTEAYARAVSFSVPPLPDEEQLAERVAARLARQHLLATTRKPPTAFSFIVEQAVLERHTGGAEVTRELFDHLVDVVERHWNVEFQLMPLRQPVHAGMDGPLQLAETPERRWYGYSEGQKNGRLITDLKEISVLQQRYAKMRSQALTPEDSLGLLKRMRGAL</sequence>
<dbReference type="InterPro" id="IPR043917">
    <property type="entry name" value="DUF5753"/>
</dbReference>
<name>A0A0W7XCB2_9ACTN</name>
<protein>
    <submittedName>
        <fullName evidence="2">DNA-binding protein</fullName>
    </submittedName>
</protein>
<proteinExistence type="predicted"/>
<feature type="domain" description="HTH cro/C1-type" evidence="1">
    <location>
        <begin position="27"/>
        <end position="80"/>
    </location>
</feature>
<reference evidence="2 3" key="1">
    <citation type="submission" date="2015-12" db="EMBL/GenBank/DDBJ databases">
        <title>Draft genome sequence of Streptomyces silvensis ATCC 53525, a producer of novel hormone antagonists.</title>
        <authorList>
            <person name="Johnston C.W."/>
            <person name="Li Y."/>
            <person name="Magarvey N.A."/>
        </authorList>
    </citation>
    <scope>NUCLEOTIDE SEQUENCE [LARGE SCALE GENOMIC DNA]</scope>
    <source>
        <strain evidence="2 3">ATCC 53525</strain>
    </source>
</reference>
<dbReference type="OrthoDB" id="4308543at2"/>
<dbReference type="Gene3D" id="1.10.260.40">
    <property type="entry name" value="lambda repressor-like DNA-binding domains"/>
    <property type="match status" value="1"/>
</dbReference>
<dbReference type="RefSeq" id="WP_058845455.1">
    <property type="nucleotide sequence ID" value="NZ_LOCL01000010.1"/>
</dbReference>